<dbReference type="CDD" id="cd16917">
    <property type="entry name" value="HATPase_UhpB-NarQ-NarX-like"/>
    <property type="match status" value="1"/>
</dbReference>
<evidence type="ECO:0000256" key="3">
    <source>
        <dbReference type="ARBA" id="ARBA00022679"/>
    </source>
</evidence>
<dbReference type="InterPro" id="IPR003594">
    <property type="entry name" value="HATPase_dom"/>
</dbReference>
<dbReference type="Proteomes" id="UP000292120">
    <property type="component" value="Unassembled WGS sequence"/>
</dbReference>
<keyword evidence="4" id="KW-0418">Kinase</keyword>
<gene>
    <name evidence="7" type="ORF">EYS42_15965</name>
</gene>
<dbReference type="EMBL" id="SIXI01000008">
    <property type="protein sequence ID" value="TBO27927.1"/>
    <property type="molecule type" value="Genomic_DNA"/>
</dbReference>
<evidence type="ECO:0000256" key="1">
    <source>
        <dbReference type="ARBA" id="ARBA00000085"/>
    </source>
</evidence>
<reference evidence="7 8" key="1">
    <citation type="submission" date="2019-02" db="EMBL/GenBank/DDBJ databases">
        <title>Aquabacterium sp. strain KMB7.</title>
        <authorList>
            <person name="Chen W.-M."/>
        </authorList>
    </citation>
    <scope>NUCLEOTIDE SEQUENCE [LARGE SCALE GENOMIC DNA]</scope>
    <source>
        <strain evidence="7 8">KMB7</strain>
    </source>
</reference>
<sequence length="158" mass="16962">MSALHVSPPSSAAAMPPGGDSALWQRLTDRALRFRQELPEAKVQWCLDVAPGLVAPGSAMAEAVASIFDQLLDNIMRHARPTEVALRVSAHASDLTLVVKDNGCGAPPSAFDRFDAHGVFDMRERASQLGGWLHIDSKLGVGTQVILTLPLYQARRGP</sequence>
<accession>A0A4Q9GUW3</accession>
<evidence type="ECO:0000313" key="7">
    <source>
        <dbReference type="EMBL" id="TBO27927.1"/>
    </source>
</evidence>
<comment type="caution">
    <text evidence="7">The sequence shown here is derived from an EMBL/GenBank/DDBJ whole genome shotgun (WGS) entry which is preliminary data.</text>
</comment>
<dbReference type="EC" id="2.7.13.3" evidence="2"/>
<feature type="domain" description="Histidine kinase" evidence="6">
    <location>
        <begin position="64"/>
        <end position="153"/>
    </location>
</feature>
<dbReference type="SUPFAM" id="SSF55874">
    <property type="entry name" value="ATPase domain of HSP90 chaperone/DNA topoisomerase II/histidine kinase"/>
    <property type="match status" value="1"/>
</dbReference>
<keyword evidence="5" id="KW-0902">Two-component regulatory system</keyword>
<evidence type="ECO:0000256" key="5">
    <source>
        <dbReference type="ARBA" id="ARBA00023012"/>
    </source>
</evidence>
<dbReference type="OrthoDB" id="9782588at2"/>
<evidence type="ECO:0000256" key="4">
    <source>
        <dbReference type="ARBA" id="ARBA00022777"/>
    </source>
</evidence>
<dbReference type="SMART" id="SM00387">
    <property type="entry name" value="HATPase_c"/>
    <property type="match status" value="1"/>
</dbReference>
<dbReference type="Pfam" id="PF02518">
    <property type="entry name" value="HATPase_c"/>
    <property type="match status" value="1"/>
</dbReference>
<organism evidence="7 8">
    <name type="scientific">Aquabacterium lacunae</name>
    <dbReference type="NCBI Taxonomy" id="2528630"/>
    <lineage>
        <taxon>Bacteria</taxon>
        <taxon>Pseudomonadati</taxon>
        <taxon>Pseudomonadota</taxon>
        <taxon>Betaproteobacteria</taxon>
        <taxon>Burkholderiales</taxon>
        <taxon>Aquabacterium</taxon>
    </lineage>
</organism>
<evidence type="ECO:0000256" key="2">
    <source>
        <dbReference type="ARBA" id="ARBA00012438"/>
    </source>
</evidence>
<dbReference type="PROSITE" id="PS50109">
    <property type="entry name" value="HIS_KIN"/>
    <property type="match status" value="1"/>
</dbReference>
<dbReference type="InterPro" id="IPR050482">
    <property type="entry name" value="Sensor_HK_TwoCompSys"/>
</dbReference>
<dbReference type="RefSeq" id="WP_130969196.1">
    <property type="nucleotide sequence ID" value="NZ_SIXI01000008.1"/>
</dbReference>
<dbReference type="PANTHER" id="PTHR24421:SF10">
    <property type="entry name" value="NITRATE_NITRITE SENSOR PROTEIN NARQ"/>
    <property type="match status" value="1"/>
</dbReference>
<keyword evidence="8" id="KW-1185">Reference proteome</keyword>
<keyword evidence="3" id="KW-0808">Transferase</keyword>
<dbReference type="AlphaFoldDB" id="A0A4Q9GUW3"/>
<name>A0A4Q9GUW3_9BURK</name>
<comment type="catalytic activity">
    <reaction evidence="1">
        <text>ATP + protein L-histidine = ADP + protein N-phospho-L-histidine.</text>
        <dbReference type="EC" id="2.7.13.3"/>
    </reaction>
</comment>
<protein>
    <recommendedName>
        <fullName evidence="2">histidine kinase</fullName>
        <ecNumber evidence="2">2.7.13.3</ecNumber>
    </recommendedName>
</protein>
<dbReference type="InterPro" id="IPR005467">
    <property type="entry name" value="His_kinase_dom"/>
</dbReference>
<dbReference type="InterPro" id="IPR036890">
    <property type="entry name" value="HATPase_C_sf"/>
</dbReference>
<evidence type="ECO:0000313" key="8">
    <source>
        <dbReference type="Proteomes" id="UP000292120"/>
    </source>
</evidence>
<dbReference type="PANTHER" id="PTHR24421">
    <property type="entry name" value="NITRATE/NITRITE SENSOR PROTEIN NARX-RELATED"/>
    <property type="match status" value="1"/>
</dbReference>
<dbReference type="GO" id="GO:0004673">
    <property type="term" value="F:protein histidine kinase activity"/>
    <property type="evidence" value="ECO:0007669"/>
    <property type="project" value="UniProtKB-EC"/>
</dbReference>
<proteinExistence type="predicted"/>
<evidence type="ECO:0000259" key="6">
    <source>
        <dbReference type="PROSITE" id="PS50109"/>
    </source>
</evidence>
<dbReference type="GO" id="GO:0000160">
    <property type="term" value="P:phosphorelay signal transduction system"/>
    <property type="evidence" value="ECO:0007669"/>
    <property type="project" value="UniProtKB-KW"/>
</dbReference>
<dbReference type="Gene3D" id="3.30.565.10">
    <property type="entry name" value="Histidine kinase-like ATPase, C-terminal domain"/>
    <property type="match status" value="1"/>
</dbReference>